<dbReference type="EMBL" id="BMOS01000029">
    <property type="protein sequence ID" value="GGN63919.1"/>
    <property type="molecule type" value="Genomic_DNA"/>
</dbReference>
<protein>
    <submittedName>
        <fullName evidence="1">Uncharacterized protein</fullName>
    </submittedName>
</protein>
<name>A0A917Y1P7_9BACI</name>
<dbReference type="Proteomes" id="UP000624041">
    <property type="component" value="Unassembled WGS sequence"/>
</dbReference>
<proteinExistence type="predicted"/>
<comment type="caution">
    <text evidence="1">The sequence shown here is derived from an EMBL/GenBank/DDBJ whole genome shotgun (WGS) entry which is preliminary data.</text>
</comment>
<sequence length="261" mass="30740">MAIVNIEQFMIDFFSAYQCKLLNKENGVLQVELTEELDKVLMNRPFYWHYMQNLGQKGVPMTLTLITNPEKRDQQGEWIDIGSPRLQQIFNHVTHHEKYTLLFQEVNTDKNTPLYPWLLANFKVSYRGRQKKEEIISLGIQLVTGKVIVNMMDELNKLNLKQQISNFCYTISPIITLASGYKRIEKIIQHYVENQPKEWINEAIETRNEEIALLKQFYKDDLENDIVKKELEEIHNRYTPEIAIDVTSGGLIYLLQQFPEV</sequence>
<gene>
    <name evidence="1" type="ORF">GCM10007971_31270</name>
</gene>
<dbReference type="Pfam" id="PF11079">
    <property type="entry name" value="YqhG"/>
    <property type="match status" value="1"/>
</dbReference>
<dbReference type="InterPro" id="IPR024562">
    <property type="entry name" value="YqhG"/>
</dbReference>
<accession>A0A917Y1P7</accession>
<dbReference type="AlphaFoldDB" id="A0A917Y1P7"/>
<evidence type="ECO:0000313" key="2">
    <source>
        <dbReference type="Proteomes" id="UP000624041"/>
    </source>
</evidence>
<evidence type="ECO:0000313" key="1">
    <source>
        <dbReference type="EMBL" id="GGN63919.1"/>
    </source>
</evidence>
<reference evidence="1" key="2">
    <citation type="submission" date="2020-09" db="EMBL/GenBank/DDBJ databases">
        <authorList>
            <person name="Sun Q."/>
            <person name="Ohkuma M."/>
        </authorList>
    </citation>
    <scope>NUCLEOTIDE SEQUENCE</scope>
    <source>
        <strain evidence="1">JCM 17251</strain>
    </source>
</reference>
<dbReference type="RefSeq" id="WP_156856777.1">
    <property type="nucleotide sequence ID" value="NZ_BMOS01000029.1"/>
</dbReference>
<organism evidence="1 2">
    <name type="scientific">Oceanobacillus indicireducens</name>
    <dbReference type="NCBI Taxonomy" id="1004261"/>
    <lineage>
        <taxon>Bacteria</taxon>
        <taxon>Bacillati</taxon>
        <taxon>Bacillota</taxon>
        <taxon>Bacilli</taxon>
        <taxon>Bacillales</taxon>
        <taxon>Bacillaceae</taxon>
        <taxon>Oceanobacillus</taxon>
    </lineage>
</organism>
<keyword evidence="2" id="KW-1185">Reference proteome</keyword>
<reference evidence="1" key="1">
    <citation type="journal article" date="2014" name="Int. J. Syst. Evol. Microbiol.">
        <title>Complete genome sequence of Corynebacterium casei LMG S-19264T (=DSM 44701T), isolated from a smear-ripened cheese.</title>
        <authorList>
            <consortium name="US DOE Joint Genome Institute (JGI-PGF)"/>
            <person name="Walter F."/>
            <person name="Albersmeier A."/>
            <person name="Kalinowski J."/>
            <person name="Ruckert C."/>
        </authorList>
    </citation>
    <scope>NUCLEOTIDE SEQUENCE</scope>
    <source>
        <strain evidence="1">JCM 17251</strain>
    </source>
</reference>